<comment type="subcellular location">
    <subcellularLocation>
        <location evidence="1">Mitochondrion</location>
    </subcellularLocation>
</comment>
<dbReference type="FunCoup" id="I2H0I5">
    <property type="interactions" value="315"/>
</dbReference>
<evidence type="ECO:0000256" key="5">
    <source>
        <dbReference type="ARBA" id="ARBA00023128"/>
    </source>
</evidence>
<evidence type="ECO:0000256" key="7">
    <source>
        <dbReference type="ARBA" id="ARBA00039935"/>
    </source>
</evidence>
<dbReference type="STRING" id="1071380.I2H0I5"/>
<evidence type="ECO:0000256" key="6">
    <source>
        <dbReference type="ARBA" id="ARBA00023274"/>
    </source>
</evidence>
<keyword evidence="5" id="KW-0496">Mitochondrion</keyword>
<comment type="similarity">
    <text evidence="2">Belongs to the bacterial ribosomal protein bL32 family.</text>
</comment>
<evidence type="ECO:0000256" key="3">
    <source>
        <dbReference type="ARBA" id="ARBA00022946"/>
    </source>
</evidence>
<dbReference type="AlphaFoldDB" id="I2H0I5"/>
<evidence type="ECO:0000313" key="8">
    <source>
        <dbReference type="EMBL" id="CCH59887.1"/>
    </source>
</evidence>
<dbReference type="HOGENOM" id="CLU_1441961_0_0_1"/>
<dbReference type="Proteomes" id="UP000002866">
    <property type="component" value="Chromosome 3"/>
</dbReference>
<dbReference type="PANTHER" id="PTHR21026">
    <property type="entry name" value="39S RIBOSOMAL PROTEIN L32, MITOCHONDRIAL"/>
    <property type="match status" value="1"/>
</dbReference>
<dbReference type="GO" id="GO:0003735">
    <property type="term" value="F:structural constituent of ribosome"/>
    <property type="evidence" value="ECO:0007669"/>
    <property type="project" value="EnsemblFungi"/>
</dbReference>
<protein>
    <recommendedName>
        <fullName evidence="7">Large ribosomal subunit protein bL32m</fullName>
    </recommendedName>
</protein>
<dbReference type="PANTHER" id="PTHR21026:SF2">
    <property type="entry name" value="LARGE RIBOSOMAL SUBUNIT PROTEIN BL32M"/>
    <property type="match status" value="1"/>
</dbReference>
<dbReference type="InterPro" id="IPR011332">
    <property type="entry name" value="Ribosomal_zn-bd"/>
</dbReference>
<dbReference type="OrthoDB" id="2014905at2759"/>
<dbReference type="NCBIfam" id="TIGR01031">
    <property type="entry name" value="rpmF_bact"/>
    <property type="match status" value="1"/>
</dbReference>
<proteinExistence type="inferred from homology"/>
<dbReference type="Pfam" id="PF01783">
    <property type="entry name" value="Ribosomal_L32p"/>
    <property type="match status" value="1"/>
</dbReference>
<dbReference type="OMA" id="KYLISWP"/>
<sequence length="188" mass="21984">MSILNRLKQWNNTNSLLSSQYLQHLKYLISWPYPTLSPIPVLIPLSNNNIPQQQQSLGPAWDMFSNGSTLLAVPKKKVSHMKKRQKLYGPGDKQLKLNNNLNECPSCGHYKRSHTLCMYCFGEIKMIWKNNIKKIELEKSKLNNDDPINEIDQRLLYPGKVKTDYEIKLEDKDKYLLKRLRTLPVNEK</sequence>
<gene>
    <name evidence="8" type="primary">TBLA0C00710</name>
    <name evidence="8" type="ORF">TBLA_0C00710</name>
</gene>
<dbReference type="InParanoid" id="I2H0I5"/>
<dbReference type="GO" id="GO:0005762">
    <property type="term" value="C:mitochondrial large ribosomal subunit"/>
    <property type="evidence" value="ECO:0007669"/>
    <property type="project" value="EnsemblFungi"/>
</dbReference>
<name>I2H0I5_HENB6</name>
<organism evidence="8 9">
    <name type="scientific">Henningerozyma blattae (strain ATCC 34711 / CBS 6284 / DSM 70876 / NBRC 10599 / NRRL Y-10934 / UCD 77-7)</name>
    <name type="common">Yeast</name>
    <name type="synonym">Tetrapisispora blattae</name>
    <dbReference type="NCBI Taxonomy" id="1071380"/>
    <lineage>
        <taxon>Eukaryota</taxon>
        <taxon>Fungi</taxon>
        <taxon>Dikarya</taxon>
        <taxon>Ascomycota</taxon>
        <taxon>Saccharomycotina</taxon>
        <taxon>Saccharomycetes</taxon>
        <taxon>Saccharomycetales</taxon>
        <taxon>Saccharomycetaceae</taxon>
        <taxon>Henningerozyma</taxon>
    </lineage>
</organism>
<accession>I2H0I5</accession>
<evidence type="ECO:0000256" key="4">
    <source>
        <dbReference type="ARBA" id="ARBA00022980"/>
    </source>
</evidence>
<dbReference type="EMBL" id="HE806318">
    <property type="protein sequence ID" value="CCH59887.1"/>
    <property type="molecule type" value="Genomic_DNA"/>
</dbReference>
<keyword evidence="6" id="KW-0687">Ribonucleoprotein</keyword>
<evidence type="ECO:0000256" key="2">
    <source>
        <dbReference type="ARBA" id="ARBA00008560"/>
    </source>
</evidence>
<dbReference type="InterPro" id="IPR051991">
    <property type="entry name" value="Mitoribosomal_protein_bL32"/>
</dbReference>
<evidence type="ECO:0000256" key="1">
    <source>
        <dbReference type="ARBA" id="ARBA00004173"/>
    </source>
</evidence>
<dbReference type="GO" id="GO:0005743">
    <property type="term" value="C:mitochondrial inner membrane"/>
    <property type="evidence" value="ECO:0007669"/>
    <property type="project" value="EnsemblFungi"/>
</dbReference>
<dbReference type="GO" id="GO:0006412">
    <property type="term" value="P:translation"/>
    <property type="evidence" value="ECO:0007669"/>
    <property type="project" value="InterPro"/>
</dbReference>
<reference evidence="8 9" key="1">
    <citation type="journal article" date="2011" name="Proc. Natl. Acad. Sci. U.S.A.">
        <title>Evolutionary erosion of yeast sex chromosomes by mating-type switching accidents.</title>
        <authorList>
            <person name="Gordon J.L."/>
            <person name="Armisen D."/>
            <person name="Proux-Wera E."/>
            <person name="Oheigeartaigh S.S."/>
            <person name="Byrne K.P."/>
            <person name="Wolfe K.H."/>
        </authorList>
    </citation>
    <scope>NUCLEOTIDE SEQUENCE [LARGE SCALE GENOMIC DNA]</scope>
    <source>
        <strain evidence="9">ATCC 34711 / CBS 6284 / DSM 70876 / NBRC 10599 / NRRL Y-10934 / UCD 77-7</strain>
    </source>
</reference>
<dbReference type="GO" id="GO:0008270">
    <property type="term" value="F:zinc ion binding"/>
    <property type="evidence" value="ECO:0007669"/>
    <property type="project" value="EnsemblFungi"/>
</dbReference>
<keyword evidence="9" id="KW-1185">Reference proteome</keyword>
<dbReference type="eggNOG" id="KOG4080">
    <property type="taxonomic scope" value="Eukaryota"/>
</dbReference>
<dbReference type="GeneID" id="14495529"/>
<keyword evidence="3" id="KW-0809">Transit peptide</keyword>
<dbReference type="InterPro" id="IPR002677">
    <property type="entry name" value="Ribosomal_bL32"/>
</dbReference>
<evidence type="ECO:0000313" key="9">
    <source>
        <dbReference type="Proteomes" id="UP000002866"/>
    </source>
</evidence>
<dbReference type="RefSeq" id="XP_004179406.1">
    <property type="nucleotide sequence ID" value="XM_004179358.1"/>
</dbReference>
<keyword evidence="4" id="KW-0689">Ribosomal protein</keyword>
<dbReference type="KEGG" id="tbl:TBLA_0C00710"/>
<dbReference type="SUPFAM" id="SSF57829">
    <property type="entry name" value="Zn-binding ribosomal proteins"/>
    <property type="match status" value="1"/>
</dbReference>